<evidence type="ECO:0000256" key="2">
    <source>
        <dbReference type="SAM" id="Phobius"/>
    </source>
</evidence>
<name>A0A931E137_9BACT</name>
<evidence type="ECO:0000313" key="3">
    <source>
        <dbReference type="EMBL" id="MBG9375525.1"/>
    </source>
</evidence>
<keyword evidence="2" id="KW-0812">Transmembrane</keyword>
<dbReference type="EMBL" id="JADWYR010000001">
    <property type="protein sequence ID" value="MBG9375525.1"/>
    <property type="molecule type" value="Genomic_DNA"/>
</dbReference>
<sequence>MFNNVVLDVVIGLVFVFLLYSLLMTIIQEIISRWFNLRANTLFRAMERMLKDDPGFKGNKIQAFFHERVEELSKLFKGKKPAGLLKKFYDHPSVKYLAENDVASKPSYLNPQTFSQTMLQLLRGHTYDGSTANEALLVKNALENNLLNLQPETLSQFQNLFADARQDVYVFRAKLENWFNETMQRANGWYKKQIQTLLVILGFIMAAAFNIDAIAISRILMNDKDAREQMVQMAIASADAYGKMIQEQKQAKAQTDSLNVNVNIHIQKDSATQNDTVVINSLQLQLNASYDSLLLAQYKTLLSDAEKVQNIMGLGWGCSKADSLDTTCKIVQAKIDTHIAGAKDSLEKLKWQKLRDDCLKNCYVCGKNPYQGPWYEMLFGWLITALAISLGAPFWFDLLNKFIKLRETGTKPPTSGSSNAAVTNPPSVPGTTTDGQIIRG</sequence>
<reference evidence="3" key="1">
    <citation type="submission" date="2020-11" db="EMBL/GenBank/DDBJ databases">
        <title>Bacterial whole genome sequence for Panacibacter sp. DH6.</title>
        <authorList>
            <person name="Le V."/>
            <person name="Ko S."/>
            <person name="Ahn C.-Y."/>
            <person name="Oh H.-M."/>
        </authorList>
    </citation>
    <scope>NUCLEOTIDE SEQUENCE</scope>
    <source>
        <strain evidence="3">DH6</strain>
    </source>
</reference>
<keyword evidence="2" id="KW-1133">Transmembrane helix</keyword>
<feature type="transmembrane region" description="Helical" evidence="2">
    <location>
        <begin position="378"/>
        <end position="396"/>
    </location>
</feature>
<gene>
    <name evidence="3" type="ORF">I5907_04725</name>
</gene>
<dbReference type="Proteomes" id="UP000628448">
    <property type="component" value="Unassembled WGS sequence"/>
</dbReference>
<comment type="caution">
    <text evidence="3">The sequence shown here is derived from an EMBL/GenBank/DDBJ whole genome shotgun (WGS) entry which is preliminary data.</text>
</comment>
<keyword evidence="4" id="KW-1185">Reference proteome</keyword>
<proteinExistence type="predicted"/>
<dbReference type="RefSeq" id="WP_196989572.1">
    <property type="nucleotide sequence ID" value="NZ_JADWYR010000001.1"/>
</dbReference>
<accession>A0A931E137</accession>
<evidence type="ECO:0000256" key="1">
    <source>
        <dbReference type="SAM" id="MobiDB-lite"/>
    </source>
</evidence>
<dbReference type="AlphaFoldDB" id="A0A931E137"/>
<feature type="region of interest" description="Disordered" evidence="1">
    <location>
        <begin position="410"/>
        <end position="440"/>
    </location>
</feature>
<evidence type="ECO:0000313" key="4">
    <source>
        <dbReference type="Proteomes" id="UP000628448"/>
    </source>
</evidence>
<feature type="transmembrane region" description="Helical" evidence="2">
    <location>
        <begin position="6"/>
        <end position="27"/>
    </location>
</feature>
<organism evidence="3 4">
    <name type="scientific">Panacibacter microcysteis</name>
    <dbReference type="NCBI Taxonomy" id="2793269"/>
    <lineage>
        <taxon>Bacteria</taxon>
        <taxon>Pseudomonadati</taxon>
        <taxon>Bacteroidota</taxon>
        <taxon>Chitinophagia</taxon>
        <taxon>Chitinophagales</taxon>
        <taxon>Chitinophagaceae</taxon>
        <taxon>Panacibacter</taxon>
    </lineage>
</organism>
<feature type="transmembrane region" description="Helical" evidence="2">
    <location>
        <begin position="197"/>
        <end position="220"/>
    </location>
</feature>
<keyword evidence="2" id="KW-0472">Membrane</keyword>
<protein>
    <submittedName>
        <fullName evidence="3">Uncharacterized protein</fullName>
    </submittedName>
</protein>
<feature type="compositionally biased region" description="Polar residues" evidence="1">
    <location>
        <begin position="411"/>
        <end position="440"/>
    </location>
</feature>